<dbReference type="Pfam" id="PF00782">
    <property type="entry name" value="DSPc"/>
    <property type="match status" value="1"/>
</dbReference>
<evidence type="ECO:0000256" key="9">
    <source>
        <dbReference type="ARBA" id="ARBA00022912"/>
    </source>
</evidence>
<dbReference type="InterPro" id="IPR014876">
    <property type="entry name" value="DEK_C"/>
</dbReference>
<evidence type="ECO:0000256" key="12">
    <source>
        <dbReference type="ARBA" id="ARBA00023212"/>
    </source>
</evidence>
<keyword evidence="11" id="KW-0009">Actin-binding</keyword>
<feature type="region of interest" description="Disordered" evidence="17">
    <location>
        <begin position="840"/>
        <end position="869"/>
    </location>
</feature>
<dbReference type="EMBL" id="WKFB01000253">
    <property type="protein sequence ID" value="KAF6729623.1"/>
    <property type="molecule type" value="Genomic_DNA"/>
</dbReference>
<feature type="domain" description="Tyrosine specific protein phosphatases" evidence="19">
    <location>
        <begin position="341"/>
        <end position="398"/>
    </location>
</feature>
<keyword evidence="6" id="KW-0963">Cytoplasm</keyword>
<dbReference type="PROSITE" id="PS51998">
    <property type="entry name" value="DEK_C"/>
    <property type="match status" value="1"/>
</dbReference>
<dbReference type="FunFam" id="1.10.10.60:FF:000423">
    <property type="entry name" value="Slingshot protein phosphatase 1a"/>
    <property type="match status" value="1"/>
</dbReference>
<dbReference type="PROSITE" id="PS50056">
    <property type="entry name" value="TYR_PHOSPHATASE_2"/>
    <property type="match status" value="1"/>
</dbReference>
<dbReference type="InterPro" id="IPR000340">
    <property type="entry name" value="Dual-sp_phosphatase_cat-dom"/>
</dbReference>
<evidence type="ECO:0000256" key="14">
    <source>
        <dbReference type="ARBA" id="ARBA00056712"/>
    </source>
</evidence>
<evidence type="ECO:0000259" key="20">
    <source>
        <dbReference type="PROSITE" id="PS51998"/>
    </source>
</evidence>
<dbReference type="SMART" id="SM00195">
    <property type="entry name" value="DSPc"/>
    <property type="match status" value="1"/>
</dbReference>
<dbReference type="GO" id="GO:0003779">
    <property type="term" value="F:actin binding"/>
    <property type="evidence" value="ECO:0007669"/>
    <property type="project" value="UniProtKB-KW"/>
</dbReference>
<evidence type="ECO:0000256" key="7">
    <source>
        <dbReference type="ARBA" id="ARBA00022553"/>
    </source>
</evidence>
<dbReference type="InterPro" id="IPR016130">
    <property type="entry name" value="Tyr_Pase_AS"/>
</dbReference>
<dbReference type="PROSITE" id="PS50054">
    <property type="entry name" value="TYR_PHOSPHATASE_DUAL"/>
    <property type="match status" value="1"/>
</dbReference>
<dbReference type="GO" id="GO:0005856">
    <property type="term" value="C:cytoskeleton"/>
    <property type="evidence" value="ECO:0007669"/>
    <property type="project" value="UniProtKB-SubCell"/>
</dbReference>
<dbReference type="Gene3D" id="3.90.190.10">
    <property type="entry name" value="Protein tyrosine phosphatase superfamily"/>
    <property type="match status" value="1"/>
</dbReference>
<dbReference type="PROSITE" id="PS00383">
    <property type="entry name" value="TYR_PHOSPHATASE_1"/>
    <property type="match status" value="1"/>
</dbReference>
<feature type="domain" description="Tyrosine-protein phosphatase" evidence="18">
    <location>
        <begin position="279"/>
        <end position="420"/>
    </location>
</feature>
<feature type="compositionally biased region" description="Polar residues" evidence="17">
    <location>
        <begin position="840"/>
        <end position="851"/>
    </location>
</feature>
<feature type="compositionally biased region" description="Polar residues" evidence="17">
    <location>
        <begin position="902"/>
        <end position="920"/>
    </location>
</feature>
<comment type="subcellular location">
    <subcellularLocation>
        <location evidence="3">Cleavage furrow</location>
    </subcellularLocation>
    <subcellularLocation>
        <location evidence="2">Cytoplasm</location>
        <location evidence="2">Cytoskeleton</location>
    </subcellularLocation>
    <subcellularLocation>
        <location evidence="1">Midbody</location>
    </subcellularLocation>
</comment>
<dbReference type="InterPro" id="IPR000387">
    <property type="entry name" value="Tyr_Pase_dom"/>
</dbReference>
<keyword evidence="7" id="KW-0597">Phosphoprotein</keyword>
<evidence type="ECO:0000256" key="11">
    <source>
        <dbReference type="ARBA" id="ARBA00023203"/>
    </source>
</evidence>
<gene>
    <name evidence="21" type="ORF">FQA47_009401</name>
</gene>
<dbReference type="Pfam" id="PF08766">
    <property type="entry name" value="DEK_C"/>
    <property type="match status" value="1"/>
</dbReference>
<keyword evidence="12" id="KW-0206">Cytoskeleton</keyword>
<dbReference type="Gene3D" id="1.10.10.60">
    <property type="entry name" value="Homeodomain-like"/>
    <property type="match status" value="1"/>
</dbReference>
<feature type="domain" description="DEK-C" evidence="20">
    <location>
        <begin position="220"/>
        <end position="275"/>
    </location>
</feature>
<evidence type="ECO:0000256" key="10">
    <source>
        <dbReference type="ARBA" id="ARBA00022990"/>
    </source>
</evidence>
<keyword evidence="8" id="KW-0378">Hydrolase</keyword>
<evidence type="ECO:0000313" key="21">
    <source>
        <dbReference type="EMBL" id="KAF6729623.1"/>
    </source>
</evidence>
<evidence type="ECO:0000256" key="13">
    <source>
        <dbReference type="ARBA" id="ARBA00048336"/>
    </source>
</evidence>
<dbReference type="Pfam" id="PF23040">
    <property type="entry name" value="PH_SSH1-like_1st"/>
    <property type="match status" value="1"/>
</dbReference>
<name>A0A834CLZ2_ORYME</name>
<accession>A0A834CLZ2</accession>
<keyword evidence="9" id="KW-0904">Protein phosphatase</keyword>
<evidence type="ECO:0000256" key="15">
    <source>
        <dbReference type="ARBA" id="ARBA00067363"/>
    </source>
</evidence>
<dbReference type="GO" id="GO:0030837">
    <property type="term" value="P:negative regulation of actin filament polymerization"/>
    <property type="evidence" value="ECO:0007669"/>
    <property type="project" value="InterPro"/>
</dbReference>
<keyword evidence="10" id="KW-0007">Acetylation</keyword>
<dbReference type="GO" id="GO:0030496">
    <property type="term" value="C:midbody"/>
    <property type="evidence" value="ECO:0007669"/>
    <property type="project" value="UniProtKB-SubCell"/>
</dbReference>
<evidence type="ECO:0000259" key="18">
    <source>
        <dbReference type="PROSITE" id="PS50054"/>
    </source>
</evidence>
<evidence type="ECO:0000256" key="5">
    <source>
        <dbReference type="ARBA" id="ARBA00013081"/>
    </source>
</evidence>
<comment type="similarity">
    <text evidence="4">Belongs to the protein-tyrosine phosphatase family.</text>
</comment>
<dbReference type="PANTHER" id="PTHR45864">
    <property type="entry name" value="SLINGSHOT PROTEIN PHOSPHATASE HOMOLOG"/>
    <property type="match status" value="1"/>
</dbReference>
<dbReference type="InterPro" id="IPR029021">
    <property type="entry name" value="Prot-tyrosine_phosphatase-like"/>
</dbReference>
<comment type="function">
    <text evidence="14">Protein phosphatase which regulates actin filament dynamics. Dephosphorylates and activates the actin binding/depolymerizing factor cofilin, which subsequently binds to actin filaments and stimulates their disassembly. Inhibitory phosphorylation of cofilin is mediated by LIMK1, which may also be dephosphorylated and inactivated by this protein.</text>
</comment>
<dbReference type="Proteomes" id="UP000646548">
    <property type="component" value="Unassembled WGS sequence"/>
</dbReference>
<comment type="catalytic activity">
    <reaction evidence="13">
        <text>O-phospho-L-threonyl-[protein] + H2O = L-threonyl-[protein] + phosphate</text>
        <dbReference type="Rhea" id="RHEA:47004"/>
        <dbReference type="Rhea" id="RHEA-COMP:11060"/>
        <dbReference type="Rhea" id="RHEA-COMP:11605"/>
        <dbReference type="ChEBI" id="CHEBI:15377"/>
        <dbReference type="ChEBI" id="CHEBI:30013"/>
        <dbReference type="ChEBI" id="CHEBI:43474"/>
        <dbReference type="ChEBI" id="CHEBI:61977"/>
        <dbReference type="EC" id="3.1.3.16"/>
    </reaction>
</comment>
<organism evidence="21 22">
    <name type="scientific">Oryzias melastigma</name>
    <name type="common">Marine medaka</name>
    <dbReference type="NCBI Taxonomy" id="30732"/>
    <lineage>
        <taxon>Eukaryota</taxon>
        <taxon>Metazoa</taxon>
        <taxon>Chordata</taxon>
        <taxon>Craniata</taxon>
        <taxon>Vertebrata</taxon>
        <taxon>Euteleostomi</taxon>
        <taxon>Actinopterygii</taxon>
        <taxon>Neopterygii</taxon>
        <taxon>Teleostei</taxon>
        <taxon>Neoteleostei</taxon>
        <taxon>Acanthomorphata</taxon>
        <taxon>Ovalentaria</taxon>
        <taxon>Atherinomorphae</taxon>
        <taxon>Beloniformes</taxon>
        <taxon>Adrianichthyidae</taxon>
        <taxon>Oryziinae</taxon>
        <taxon>Oryzias</taxon>
    </lineage>
</organism>
<feature type="region of interest" description="Disordered" evidence="17">
    <location>
        <begin position="902"/>
        <end position="923"/>
    </location>
</feature>
<dbReference type="InterPro" id="IPR043587">
    <property type="entry name" value="Phosphatase_SSH-like"/>
</dbReference>
<dbReference type="GO" id="GO:0004722">
    <property type="term" value="F:protein serine/threonine phosphatase activity"/>
    <property type="evidence" value="ECO:0007669"/>
    <property type="project" value="UniProtKB-EC"/>
</dbReference>
<sequence length="1003" mass="111244">MHLVVEPIQEAMMKMLPYFVENAVLTQSEINRILSESFFMVKGAALFLQQGSSPQGQKAHPPHKHAGDLPQHLQVMINILRSEDRIKLAVRLESARSDRVRYMVVVYTSVGMVLPLWSDTKIHLDGDGGFTVNTAGRTHVFKPVSVQAMWSALQVMHKACEVSRRFNYFPGGMALTWMGYYESCIASDQSCINEWNAMKDLETTRPDSPIMFVDKPSERERTECLIKAKLRSIMTCQDLENVTCKQIRTELEQNMNCNLKEFKEFIDNEMLLILGQMDKATLIFDHVYLGSEWNASNLEELQETGVSYILNVTREIDNFFPGTFSYHNVRVYDEDSTDLLAHWNETYNFIVKAKKNHSKCLVHCKMGVSRSASTVIAYAMKEYGWSLEKAYNFVKEKRNITRPNPGFMRQLAEYEGILDASKQRHNKLWQPDTDCEMADSQQGVAQHCGGEEGEHLTPEPGMFPCCEEELSEKGAACPSQYRTVALEIDPAYNNYYFRRLSDSALDSEPSTPVRGPPLLSMEKVFIEIDDVERDALLDDEAFDGNEGLPLSHFGTTAEGTAAQTCGRGAEPLEELRLRLEFSTVEEEDEEDVQKEEAEMEVLMQPDEGGGGEGNGSETQYAEAEGDAEGIGMDLATLNENSNNNNNRLSIMRDCNENAPFILLPSETSMLSRLDQTKSCWKNESSTPTPKLCLNPSSSPKVPSAFSPHSHTSPEGVPSSVELLCPCGPLCNCANCAASLPAAPLNEDDNPGDPLQLVELEDIGIFLEKKTDTSESRSAAAAESLPELMTVDVKEEKPAVARYLGKQESLMQLHQSGLVRQRAERLERLSGLSQQSLQTLKPLQTCQRSQKGSPHDNKEEEFPSFAGDLANSSTPCQVRLEYPMVPLTNESLFGAAGSGLFTPTSSPHGSTLTRSSSSDNLRSVRGKPGLVRQRAQEIETRMRLAGLTVPSSLKRSNSLAKLASLDLSSEDLCSACSSDAGTLLLLTLSPEPDLHSPLLGDPKS</sequence>
<dbReference type="FunFam" id="3.90.190.10:FF:000004">
    <property type="entry name" value="Protein phosphatase Slingshot homolog 2"/>
    <property type="match status" value="1"/>
</dbReference>
<feature type="region of interest" description="Disordered" evidence="17">
    <location>
        <begin position="681"/>
        <end position="714"/>
    </location>
</feature>
<evidence type="ECO:0000256" key="16">
    <source>
        <dbReference type="ARBA" id="ARBA00076772"/>
    </source>
</evidence>
<evidence type="ECO:0000256" key="4">
    <source>
        <dbReference type="ARBA" id="ARBA00009580"/>
    </source>
</evidence>
<dbReference type="InterPro" id="IPR020422">
    <property type="entry name" value="TYR_PHOSPHATASE_DUAL_dom"/>
</dbReference>
<evidence type="ECO:0000256" key="1">
    <source>
        <dbReference type="ARBA" id="ARBA00004214"/>
    </source>
</evidence>
<evidence type="ECO:0000256" key="3">
    <source>
        <dbReference type="ARBA" id="ARBA00004626"/>
    </source>
</evidence>
<evidence type="ECO:0000256" key="2">
    <source>
        <dbReference type="ARBA" id="ARBA00004245"/>
    </source>
</evidence>
<protein>
    <recommendedName>
        <fullName evidence="15">Protein phosphatase Slingshot homolog 1</fullName>
        <ecNumber evidence="5">3.1.3.16</ecNumber>
    </recommendedName>
    <alternativeName>
        <fullName evidence="16">SSH-like protein 1</fullName>
    </alternativeName>
</protein>
<dbReference type="EC" id="3.1.3.16" evidence="5"/>
<dbReference type="PANTHER" id="PTHR45864:SF5">
    <property type="entry name" value="PROTEIN PHOSPHATASE SLINGSHOT HOMOLOG 1"/>
    <property type="match status" value="1"/>
</dbReference>
<proteinExistence type="inferred from homology"/>
<dbReference type="CDD" id="cd11652">
    <property type="entry name" value="SSH-N"/>
    <property type="match status" value="1"/>
</dbReference>
<dbReference type="GO" id="GO:0032154">
    <property type="term" value="C:cleavage furrow"/>
    <property type="evidence" value="ECO:0007669"/>
    <property type="project" value="UniProtKB-SubCell"/>
</dbReference>
<evidence type="ECO:0000256" key="17">
    <source>
        <dbReference type="SAM" id="MobiDB-lite"/>
    </source>
</evidence>
<evidence type="ECO:0000259" key="19">
    <source>
        <dbReference type="PROSITE" id="PS50056"/>
    </source>
</evidence>
<dbReference type="SUPFAM" id="SSF109715">
    <property type="entry name" value="DEK C-terminal domain"/>
    <property type="match status" value="1"/>
</dbReference>
<feature type="compositionally biased region" description="Polar residues" evidence="17">
    <location>
        <begin position="681"/>
        <end position="712"/>
    </location>
</feature>
<dbReference type="SUPFAM" id="SSF52799">
    <property type="entry name" value="(Phosphotyrosine protein) phosphatases II"/>
    <property type="match status" value="1"/>
</dbReference>
<comment type="caution">
    <text evidence="21">The sequence shown here is derived from an EMBL/GenBank/DDBJ whole genome shotgun (WGS) entry which is preliminary data.</text>
</comment>
<reference evidence="21" key="1">
    <citation type="journal article" name="BMC Genomics">
        <title>Long-read sequencing and de novo genome assembly of marine medaka (Oryzias melastigma).</title>
        <authorList>
            <person name="Liang P."/>
            <person name="Saqib H.S.A."/>
            <person name="Ni X."/>
            <person name="Shen Y."/>
        </authorList>
    </citation>
    <scope>NUCLEOTIDE SEQUENCE</scope>
    <source>
        <strain evidence="21">Bigg-433</strain>
    </source>
</reference>
<dbReference type="AlphaFoldDB" id="A0A834CLZ2"/>
<evidence type="ECO:0000256" key="8">
    <source>
        <dbReference type="ARBA" id="ARBA00022801"/>
    </source>
</evidence>
<dbReference type="InterPro" id="IPR043588">
    <property type="entry name" value="SSH-N"/>
</dbReference>
<evidence type="ECO:0000313" key="22">
    <source>
        <dbReference type="Proteomes" id="UP000646548"/>
    </source>
</evidence>
<evidence type="ECO:0000256" key="6">
    <source>
        <dbReference type="ARBA" id="ARBA00022490"/>
    </source>
</evidence>